<comment type="subunit">
    <text evidence="6">Heterooligomer composed of large and small subunits.</text>
</comment>
<dbReference type="Proteomes" id="UP000287352">
    <property type="component" value="Unassembled WGS sequence"/>
</dbReference>
<dbReference type="PANTHER" id="PTHR34137:SF1">
    <property type="entry name" value="EXODEOXYRIBONUCLEASE 7 SMALL SUBUNIT"/>
    <property type="match status" value="1"/>
</dbReference>
<dbReference type="HAMAP" id="MF_00337">
    <property type="entry name" value="Exonuc_7_S"/>
    <property type="match status" value="1"/>
</dbReference>
<dbReference type="EC" id="3.1.11.6" evidence="6"/>
<dbReference type="AlphaFoldDB" id="A0A401ZY14"/>
<organism evidence="7 8">
    <name type="scientific">Tengunoibacter tsumagoiensis</name>
    <dbReference type="NCBI Taxonomy" id="2014871"/>
    <lineage>
        <taxon>Bacteria</taxon>
        <taxon>Bacillati</taxon>
        <taxon>Chloroflexota</taxon>
        <taxon>Ktedonobacteria</taxon>
        <taxon>Ktedonobacterales</taxon>
        <taxon>Dictyobacteraceae</taxon>
        <taxon>Tengunoibacter</taxon>
    </lineage>
</organism>
<keyword evidence="8" id="KW-1185">Reference proteome</keyword>
<evidence type="ECO:0000256" key="4">
    <source>
        <dbReference type="ARBA" id="ARBA00022801"/>
    </source>
</evidence>
<evidence type="ECO:0000256" key="3">
    <source>
        <dbReference type="ARBA" id="ARBA00022722"/>
    </source>
</evidence>
<dbReference type="PANTHER" id="PTHR34137">
    <property type="entry name" value="EXODEOXYRIBONUCLEASE 7 SMALL SUBUNIT"/>
    <property type="match status" value="1"/>
</dbReference>
<dbReference type="Gene3D" id="1.10.287.1040">
    <property type="entry name" value="Exonuclease VII, small subunit"/>
    <property type="match status" value="1"/>
</dbReference>
<dbReference type="InterPro" id="IPR037004">
    <property type="entry name" value="Exonuc_VII_ssu_sf"/>
</dbReference>
<dbReference type="Pfam" id="PF02609">
    <property type="entry name" value="Exonuc_VII_S"/>
    <property type="match status" value="1"/>
</dbReference>
<keyword evidence="4 6" id="KW-0378">Hydrolase</keyword>
<name>A0A401ZY14_9CHLR</name>
<dbReference type="GO" id="GO:0005829">
    <property type="term" value="C:cytosol"/>
    <property type="evidence" value="ECO:0007669"/>
    <property type="project" value="TreeGrafter"/>
</dbReference>
<dbReference type="OrthoDB" id="9798666at2"/>
<dbReference type="EMBL" id="BIFR01000001">
    <property type="protein sequence ID" value="GCE11730.1"/>
    <property type="molecule type" value="Genomic_DNA"/>
</dbReference>
<dbReference type="SUPFAM" id="SSF116842">
    <property type="entry name" value="XseB-like"/>
    <property type="match status" value="1"/>
</dbReference>
<evidence type="ECO:0000256" key="6">
    <source>
        <dbReference type="HAMAP-Rule" id="MF_00337"/>
    </source>
</evidence>
<reference evidence="8" key="1">
    <citation type="submission" date="2018-12" db="EMBL/GenBank/DDBJ databases">
        <title>Tengunoibacter tsumagoiensis gen. nov., sp. nov., Dictyobacter kobayashii sp. nov., D. alpinus sp. nov., and D. joshuensis sp. nov. and description of Dictyobacteraceae fam. nov. within the order Ktedonobacterales isolated from Tengu-no-mugimeshi.</title>
        <authorList>
            <person name="Wang C.M."/>
            <person name="Zheng Y."/>
            <person name="Sakai Y."/>
            <person name="Toyoda A."/>
            <person name="Minakuchi Y."/>
            <person name="Abe K."/>
            <person name="Yokota A."/>
            <person name="Yabe S."/>
        </authorList>
    </citation>
    <scope>NUCLEOTIDE SEQUENCE [LARGE SCALE GENOMIC DNA]</scope>
    <source>
        <strain evidence="8">Uno3</strain>
    </source>
</reference>
<accession>A0A401ZY14</accession>
<evidence type="ECO:0000313" key="8">
    <source>
        <dbReference type="Proteomes" id="UP000287352"/>
    </source>
</evidence>
<keyword evidence="2 6" id="KW-0963">Cytoplasm</keyword>
<dbReference type="GO" id="GO:0006308">
    <property type="term" value="P:DNA catabolic process"/>
    <property type="evidence" value="ECO:0007669"/>
    <property type="project" value="UniProtKB-UniRule"/>
</dbReference>
<keyword evidence="3 6" id="KW-0540">Nuclease</keyword>
<comment type="similarity">
    <text evidence="1 6">Belongs to the XseB family.</text>
</comment>
<comment type="caution">
    <text evidence="7">The sequence shown here is derived from an EMBL/GenBank/DDBJ whole genome shotgun (WGS) entry which is preliminary data.</text>
</comment>
<gene>
    <name evidence="6 7" type="primary">xseB</name>
    <name evidence="7" type="ORF">KTT_15890</name>
</gene>
<dbReference type="InterPro" id="IPR003761">
    <property type="entry name" value="Exonuc_VII_S"/>
</dbReference>
<dbReference type="RefSeq" id="WP_126579410.1">
    <property type="nucleotide sequence ID" value="NZ_BIFR01000001.1"/>
</dbReference>
<keyword evidence="5 6" id="KW-0269">Exonuclease</keyword>
<evidence type="ECO:0000256" key="5">
    <source>
        <dbReference type="ARBA" id="ARBA00022839"/>
    </source>
</evidence>
<sequence>MEQISFEEAFERLEASIAALQDGKLPLEESLQHYQEGMQLLRHCNELLQQAELSVQQLSVDAIGTITAQPVDL</sequence>
<dbReference type="NCBIfam" id="TIGR01280">
    <property type="entry name" value="xseB"/>
    <property type="match status" value="1"/>
</dbReference>
<dbReference type="PIRSF" id="PIRSF006488">
    <property type="entry name" value="Exonuc_VII_S"/>
    <property type="match status" value="1"/>
</dbReference>
<evidence type="ECO:0000256" key="2">
    <source>
        <dbReference type="ARBA" id="ARBA00022490"/>
    </source>
</evidence>
<dbReference type="GO" id="GO:0008855">
    <property type="term" value="F:exodeoxyribonuclease VII activity"/>
    <property type="evidence" value="ECO:0007669"/>
    <property type="project" value="UniProtKB-UniRule"/>
</dbReference>
<evidence type="ECO:0000256" key="1">
    <source>
        <dbReference type="ARBA" id="ARBA00009998"/>
    </source>
</evidence>
<protein>
    <recommendedName>
        <fullName evidence="6">Exodeoxyribonuclease 7 small subunit</fullName>
        <ecNumber evidence="6">3.1.11.6</ecNumber>
    </recommendedName>
    <alternativeName>
        <fullName evidence="6">Exodeoxyribonuclease VII small subunit</fullName>
        <shortName evidence="6">Exonuclease VII small subunit</shortName>
    </alternativeName>
</protein>
<evidence type="ECO:0000313" key="7">
    <source>
        <dbReference type="EMBL" id="GCE11730.1"/>
    </source>
</evidence>
<comment type="subcellular location">
    <subcellularLocation>
        <location evidence="6">Cytoplasm</location>
    </subcellularLocation>
</comment>
<dbReference type="GO" id="GO:0009318">
    <property type="term" value="C:exodeoxyribonuclease VII complex"/>
    <property type="evidence" value="ECO:0007669"/>
    <property type="project" value="UniProtKB-UniRule"/>
</dbReference>
<comment type="catalytic activity">
    <reaction evidence="6">
        <text>Exonucleolytic cleavage in either 5'- to 3'- or 3'- to 5'-direction to yield nucleoside 5'-phosphates.</text>
        <dbReference type="EC" id="3.1.11.6"/>
    </reaction>
</comment>
<proteinExistence type="inferred from homology"/>
<comment type="function">
    <text evidence="6">Bidirectionally degrades single-stranded DNA into large acid-insoluble oligonucleotides, which are then degraded further into small acid-soluble oligonucleotides.</text>
</comment>